<gene>
    <name evidence="6" type="ORF">O987_20330</name>
</gene>
<dbReference type="HOGENOM" id="CLU_037628_6_3_4"/>
<evidence type="ECO:0000259" key="5">
    <source>
        <dbReference type="PROSITE" id="PS50932"/>
    </source>
</evidence>
<dbReference type="Pfam" id="PF13377">
    <property type="entry name" value="Peripla_BP_3"/>
    <property type="match status" value="1"/>
</dbReference>
<dbReference type="PROSITE" id="PS00356">
    <property type="entry name" value="HTH_LACI_1"/>
    <property type="match status" value="1"/>
</dbReference>
<reference evidence="6 7" key="1">
    <citation type="journal article" date="2014" name="Genome Announc.">
        <title>Complete Genome Sequence of Polychlorinated Biphenyl Degrader Comamonas testosteroni TK102 (NBRC 109938).</title>
        <authorList>
            <person name="Fukuda K."/>
            <person name="Hosoyama A."/>
            <person name="Tsuchikane K."/>
            <person name="Ohji S."/>
            <person name="Yamazoe A."/>
            <person name="Fujita N."/>
            <person name="Shintani M."/>
            <person name="Kimbara K."/>
        </authorList>
    </citation>
    <scope>NUCLEOTIDE SEQUENCE [LARGE SCALE GENOMIC DNA]</scope>
    <source>
        <strain evidence="6">TK102</strain>
    </source>
</reference>
<dbReference type="Gene3D" id="3.40.50.2300">
    <property type="match status" value="2"/>
</dbReference>
<evidence type="ECO:0000256" key="4">
    <source>
        <dbReference type="SAM" id="MobiDB-lite"/>
    </source>
</evidence>
<keyword evidence="2" id="KW-0238">DNA-binding</keyword>
<dbReference type="KEGG" id="ctes:O987_20330"/>
<dbReference type="Proteomes" id="UP000028782">
    <property type="component" value="Chromosome"/>
</dbReference>
<dbReference type="PANTHER" id="PTHR30146">
    <property type="entry name" value="LACI-RELATED TRANSCRIPTIONAL REPRESSOR"/>
    <property type="match status" value="1"/>
</dbReference>
<evidence type="ECO:0000313" key="7">
    <source>
        <dbReference type="Proteomes" id="UP000028782"/>
    </source>
</evidence>
<dbReference type="SUPFAM" id="SSF53822">
    <property type="entry name" value="Periplasmic binding protein-like I"/>
    <property type="match status" value="1"/>
</dbReference>
<name>A0A076PMT1_COMTE</name>
<organism evidence="6 7">
    <name type="scientific">Comamonas testosteroni TK102</name>
    <dbReference type="NCBI Taxonomy" id="1392005"/>
    <lineage>
        <taxon>Bacteria</taxon>
        <taxon>Pseudomonadati</taxon>
        <taxon>Pseudomonadota</taxon>
        <taxon>Betaproteobacteria</taxon>
        <taxon>Burkholderiales</taxon>
        <taxon>Comamonadaceae</taxon>
        <taxon>Comamonas</taxon>
    </lineage>
</organism>
<evidence type="ECO:0000256" key="1">
    <source>
        <dbReference type="ARBA" id="ARBA00023015"/>
    </source>
</evidence>
<dbReference type="SUPFAM" id="SSF47413">
    <property type="entry name" value="lambda repressor-like DNA-binding domains"/>
    <property type="match status" value="1"/>
</dbReference>
<evidence type="ECO:0000256" key="3">
    <source>
        <dbReference type="ARBA" id="ARBA00023163"/>
    </source>
</evidence>
<feature type="compositionally biased region" description="Basic and acidic residues" evidence="4">
    <location>
        <begin position="1"/>
        <end position="11"/>
    </location>
</feature>
<evidence type="ECO:0000313" key="6">
    <source>
        <dbReference type="EMBL" id="AIJ48159.1"/>
    </source>
</evidence>
<dbReference type="GO" id="GO:0003700">
    <property type="term" value="F:DNA-binding transcription factor activity"/>
    <property type="evidence" value="ECO:0007669"/>
    <property type="project" value="TreeGrafter"/>
</dbReference>
<dbReference type="CDD" id="cd01575">
    <property type="entry name" value="PBP1_GntR"/>
    <property type="match status" value="1"/>
</dbReference>
<dbReference type="GO" id="GO:0000976">
    <property type="term" value="F:transcription cis-regulatory region binding"/>
    <property type="evidence" value="ECO:0007669"/>
    <property type="project" value="TreeGrafter"/>
</dbReference>
<accession>A0A076PMT1</accession>
<dbReference type="Pfam" id="PF00356">
    <property type="entry name" value="LacI"/>
    <property type="match status" value="1"/>
</dbReference>
<dbReference type="InterPro" id="IPR000843">
    <property type="entry name" value="HTH_LacI"/>
</dbReference>
<evidence type="ECO:0000256" key="2">
    <source>
        <dbReference type="ARBA" id="ARBA00023125"/>
    </source>
</evidence>
<dbReference type="EMBL" id="CP006704">
    <property type="protein sequence ID" value="AIJ48159.1"/>
    <property type="molecule type" value="Genomic_DNA"/>
</dbReference>
<keyword evidence="3" id="KW-0804">Transcription</keyword>
<dbReference type="RefSeq" id="WP_043374215.1">
    <property type="nucleotide sequence ID" value="NZ_CP006704.1"/>
</dbReference>
<dbReference type="PROSITE" id="PS50932">
    <property type="entry name" value="HTH_LACI_2"/>
    <property type="match status" value="1"/>
</dbReference>
<dbReference type="AlphaFoldDB" id="A0A076PMT1"/>
<sequence length="357" mass="38613">MPTETRTKSETPADSASSRRSRASGRVTLSDVAQAAGVSPMTVSRALRGERRVAPALVDKVREVAASLGYVPDLAARALASQKSTQVLVLVPMLSNTLFVEVLEAVHKVLFAQGYHMLIGVTHYDPAEEEQLLRAYLPMRPAGLLLTGFDHSEESRKLLAANPVPRVHLMELRAPGSGPDCYSVGFSQIAAGAEMTRHLLDKGYRRIAFCGAQLDARVMQRLEGYRQVLKQAGLYDQSLEILNPERSSLALGARQFETLLKAKTTVDAIFFCNDDIAQGALLEANRMGVKVPQQVAIAGFNDLPGSDQMVPPLTTIHTPRDEVGSKAAGMLLQLLAGDSVRQASVDLGFRLVPRAST</sequence>
<dbReference type="InterPro" id="IPR010982">
    <property type="entry name" value="Lambda_DNA-bd_dom_sf"/>
</dbReference>
<dbReference type="PANTHER" id="PTHR30146:SF2">
    <property type="entry name" value="HTH-TYPE TRANSCRIPTIONAL REGULATOR GNTR"/>
    <property type="match status" value="1"/>
</dbReference>
<dbReference type="CDD" id="cd01392">
    <property type="entry name" value="HTH_LacI"/>
    <property type="match status" value="1"/>
</dbReference>
<feature type="region of interest" description="Disordered" evidence="4">
    <location>
        <begin position="1"/>
        <end position="24"/>
    </location>
</feature>
<keyword evidence="1" id="KW-0805">Transcription regulation</keyword>
<protein>
    <submittedName>
        <fullName evidence="6">LacI family transcription regulator</fullName>
    </submittedName>
</protein>
<dbReference type="InterPro" id="IPR046335">
    <property type="entry name" value="LacI/GalR-like_sensor"/>
</dbReference>
<dbReference type="Gene3D" id="1.10.260.40">
    <property type="entry name" value="lambda repressor-like DNA-binding domains"/>
    <property type="match status" value="1"/>
</dbReference>
<dbReference type="InterPro" id="IPR028082">
    <property type="entry name" value="Peripla_BP_I"/>
</dbReference>
<dbReference type="SMART" id="SM00354">
    <property type="entry name" value="HTH_LACI"/>
    <property type="match status" value="1"/>
</dbReference>
<proteinExistence type="predicted"/>
<feature type="domain" description="HTH lacI-type" evidence="5">
    <location>
        <begin position="27"/>
        <end position="81"/>
    </location>
</feature>